<reference evidence="2" key="1">
    <citation type="journal article" date="2023" name="Nat. Plants">
        <title>Single-cell RNA sequencing provides a high-resolution roadmap for understanding the multicellular compartmentation of specialized metabolism.</title>
        <authorList>
            <person name="Sun S."/>
            <person name="Shen X."/>
            <person name="Li Y."/>
            <person name="Li Y."/>
            <person name="Wang S."/>
            <person name="Li R."/>
            <person name="Zhang H."/>
            <person name="Shen G."/>
            <person name="Guo B."/>
            <person name="Wei J."/>
            <person name="Xu J."/>
            <person name="St-Pierre B."/>
            <person name="Chen S."/>
            <person name="Sun C."/>
        </authorList>
    </citation>
    <scope>NUCLEOTIDE SEQUENCE [LARGE SCALE GENOMIC DNA]</scope>
</reference>
<organism evidence="1 2">
    <name type="scientific">Catharanthus roseus</name>
    <name type="common">Madagascar periwinkle</name>
    <name type="synonym">Vinca rosea</name>
    <dbReference type="NCBI Taxonomy" id="4058"/>
    <lineage>
        <taxon>Eukaryota</taxon>
        <taxon>Viridiplantae</taxon>
        <taxon>Streptophyta</taxon>
        <taxon>Embryophyta</taxon>
        <taxon>Tracheophyta</taxon>
        <taxon>Spermatophyta</taxon>
        <taxon>Magnoliopsida</taxon>
        <taxon>eudicotyledons</taxon>
        <taxon>Gunneridae</taxon>
        <taxon>Pentapetalae</taxon>
        <taxon>asterids</taxon>
        <taxon>lamiids</taxon>
        <taxon>Gentianales</taxon>
        <taxon>Apocynaceae</taxon>
        <taxon>Rauvolfioideae</taxon>
        <taxon>Vinceae</taxon>
        <taxon>Catharanthinae</taxon>
        <taxon>Catharanthus</taxon>
    </lineage>
</organism>
<name>A0ACC0BVP7_CATRO</name>
<protein>
    <submittedName>
        <fullName evidence="1">Uncharacterized protein</fullName>
    </submittedName>
</protein>
<gene>
    <name evidence="1" type="ORF">M9H77_07691</name>
</gene>
<dbReference type="Proteomes" id="UP001060085">
    <property type="component" value="Linkage Group LG02"/>
</dbReference>
<sequence length="180" mass="19272">MSSTPTPSSLAYLPTPAPSPVPLSEDVVDSHILILPTADSFNKQSDCAKVITEIMKRGIDGTRCVSVPFGTLGIDGPYYDTKTQYKDMMYEGYGGQGPGKHTGEYKSFIEWSLVVTVEHRGGSNSSMSSVPSISSTASHRAYIERKKRLWGYIIAGTGESLTDPPSCSPPLPSPPLPAST</sequence>
<accession>A0ACC0BVP7</accession>
<evidence type="ECO:0000313" key="2">
    <source>
        <dbReference type="Proteomes" id="UP001060085"/>
    </source>
</evidence>
<proteinExistence type="predicted"/>
<keyword evidence="2" id="KW-1185">Reference proteome</keyword>
<dbReference type="EMBL" id="CM044702">
    <property type="protein sequence ID" value="KAI5676741.1"/>
    <property type="molecule type" value="Genomic_DNA"/>
</dbReference>
<comment type="caution">
    <text evidence="1">The sequence shown here is derived from an EMBL/GenBank/DDBJ whole genome shotgun (WGS) entry which is preliminary data.</text>
</comment>
<evidence type="ECO:0000313" key="1">
    <source>
        <dbReference type="EMBL" id="KAI5676741.1"/>
    </source>
</evidence>